<dbReference type="GO" id="GO:0005762">
    <property type="term" value="C:mitochondrial large ribosomal subunit"/>
    <property type="evidence" value="ECO:0007669"/>
    <property type="project" value="TreeGrafter"/>
</dbReference>
<reference evidence="9 10" key="1">
    <citation type="submission" date="2015-04" db="EMBL/GenBank/DDBJ databases">
        <authorList>
            <person name="Heijne W.H."/>
            <person name="Fedorova N.D."/>
            <person name="Nierman W.C."/>
            <person name="Vollebregt A.W."/>
            <person name="Zhao Z."/>
            <person name="Wu L."/>
            <person name="Kumar M."/>
            <person name="Stam H."/>
            <person name="van den Berg M.A."/>
            <person name="Pel H.J."/>
        </authorList>
    </citation>
    <scope>NUCLEOTIDE SEQUENCE [LARGE SCALE GENOMIC DNA]</scope>
    <source>
        <strain evidence="9 10">CBS 393.64</strain>
    </source>
</reference>
<dbReference type="InterPro" id="IPR013870">
    <property type="entry name" value="Ribosomal_mL54"/>
</dbReference>
<feature type="region of interest" description="Disordered" evidence="8">
    <location>
        <begin position="222"/>
        <end position="242"/>
    </location>
</feature>
<evidence type="ECO:0000313" key="9">
    <source>
        <dbReference type="EMBL" id="KKA19081.1"/>
    </source>
</evidence>
<dbReference type="Proteomes" id="UP000053958">
    <property type="component" value="Unassembled WGS sequence"/>
</dbReference>
<evidence type="ECO:0000256" key="6">
    <source>
        <dbReference type="ARBA" id="ARBA00033752"/>
    </source>
</evidence>
<evidence type="ECO:0000256" key="2">
    <source>
        <dbReference type="ARBA" id="ARBA00022946"/>
    </source>
</evidence>
<dbReference type="PANTHER" id="PTHR28595:SF1">
    <property type="entry name" value="LARGE RIBOSOMAL SUBUNIT PROTEIN ML54"/>
    <property type="match status" value="1"/>
</dbReference>
<feature type="compositionally biased region" description="Pro residues" evidence="8">
    <location>
        <begin position="46"/>
        <end position="56"/>
    </location>
</feature>
<keyword evidence="2" id="KW-0809">Transit peptide</keyword>
<evidence type="ECO:0000256" key="3">
    <source>
        <dbReference type="ARBA" id="ARBA00022980"/>
    </source>
</evidence>
<dbReference type="STRING" id="1408163.A0A0F4YMK2"/>
<evidence type="ECO:0000256" key="1">
    <source>
        <dbReference type="ARBA" id="ARBA00004173"/>
    </source>
</evidence>
<dbReference type="AlphaFoldDB" id="A0A0F4YMK2"/>
<organism evidence="9 10">
    <name type="scientific">Rasamsonia emersonii (strain ATCC 16479 / CBS 393.64 / IMI 116815)</name>
    <dbReference type="NCBI Taxonomy" id="1408163"/>
    <lineage>
        <taxon>Eukaryota</taxon>
        <taxon>Fungi</taxon>
        <taxon>Dikarya</taxon>
        <taxon>Ascomycota</taxon>
        <taxon>Pezizomycotina</taxon>
        <taxon>Eurotiomycetes</taxon>
        <taxon>Eurotiomycetidae</taxon>
        <taxon>Eurotiales</taxon>
        <taxon>Trichocomaceae</taxon>
        <taxon>Rasamsonia</taxon>
    </lineage>
</organism>
<proteinExistence type="inferred from homology"/>
<dbReference type="GeneID" id="25319236"/>
<sequence>MICQRCRTHLLSRLQFQQHVVASPSSCARLSPLVKSQVRLYSDNAPMPPPPTPRQPPEAKKPISIPSATPSATPSASQPASTPEEGKPSAKPEKPARPAVERPPSSCPAGTKLQGLNYMKNKPDIYAMEDSEYPDWLWTLLDESKKKSDSETGGVDLSSMTKKQRKRYEKKMAALAASQPPKVPLHEQSIDITPAPYNRTDDGPKDIVAEAAESLEKRAEITKSAREARRKGIRESNFLRGL</sequence>
<comment type="similarity">
    <text evidence="6">Belongs to the mitochondrion-specific ribosomal protein mL54 family.</text>
</comment>
<dbReference type="Pfam" id="PF08561">
    <property type="entry name" value="Ribosomal_L37"/>
    <property type="match status" value="1"/>
</dbReference>
<evidence type="ECO:0000313" key="10">
    <source>
        <dbReference type="Proteomes" id="UP000053958"/>
    </source>
</evidence>
<dbReference type="RefSeq" id="XP_013325693.1">
    <property type="nucleotide sequence ID" value="XM_013470239.1"/>
</dbReference>
<dbReference type="OrthoDB" id="10252718at2759"/>
<comment type="subcellular location">
    <subcellularLocation>
        <location evidence="1">Mitochondrion</location>
    </subcellularLocation>
</comment>
<evidence type="ECO:0000256" key="5">
    <source>
        <dbReference type="ARBA" id="ARBA00023274"/>
    </source>
</evidence>
<keyword evidence="3" id="KW-0689">Ribosomal protein</keyword>
<feature type="region of interest" description="Disordered" evidence="8">
    <location>
        <begin position="41"/>
        <end position="117"/>
    </location>
</feature>
<evidence type="ECO:0000256" key="4">
    <source>
        <dbReference type="ARBA" id="ARBA00023128"/>
    </source>
</evidence>
<keyword evidence="10" id="KW-1185">Reference proteome</keyword>
<feature type="region of interest" description="Disordered" evidence="8">
    <location>
        <begin position="145"/>
        <end position="204"/>
    </location>
</feature>
<dbReference type="PANTHER" id="PTHR28595">
    <property type="entry name" value="39S RIBOSOMAL PROTEIN L54, MITOCHONDRIAL"/>
    <property type="match status" value="1"/>
</dbReference>
<comment type="caution">
    <text evidence="9">The sequence shown here is derived from an EMBL/GenBank/DDBJ whole genome shotgun (WGS) entry which is preliminary data.</text>
</comment>
<evidence type="ECO:0000256" key="7">
    <source>
        <dbReference type="ARBA" id="ARBA00035179"/>
    </source>
</evidence>
<feature type="compositionally biased region" description="Low complexity" evidence="8">
    <location>
        <begin position="62"/>
        <end position="83"/>
    </location>
</feature>
<keyword evidence="4" id="KW-0496">Mitochondrion</keyword>
<evidence type="ECO:0000256" key="8">
    <source>
        <dbReference type="SAM" id="MobiDB-lite"/>
    </source>
</evidence>
<accession>A0A0F4YMK2</accession>
<protein>
    <recommendedName>
        <fullName evidence="7">Large ribosomal subunit protein mL54</fullName>
    </recommendedName>
</protein>
<keyword evidence="5" id="KW-0687">Ribonucleoprotein</keyword>
<gene>
    <name evidence="9" type="ORF">T310_6959</name>
</gene>
<feature type="compositionally biased region" description="Basic and acidic residues" evidence="8">
    <location>
        <begin position="84"/>
        <end position="100"/>
    </location>
</feature>
<name>A0A0F4YMK2_RASE3</name>
<dbReference type="EMBL" id="LASV01000384">
    <property type="protein sequence ID" value="KKA19081.1"/>
    <property type="molecule type" value="Genomic_DNA"/>
</dbReference>
<dbReference type="GO" id="GO:0003735">
    <property type="term" value="F:structural constituent of ribosome"/>
    <property type="evidence" value="ECO:0007669"/>
    <property type="project" value="TreeGrafter"/>
</dbReference>